<protein>
    <submittedName>
        <fullName evidence="1">Uncharacterized protein</fullName>
    </submittedName>
</protein>
<proteinExistence type="predicted"/>
<organism evidence="1 2">
    <name type="scientific">Pseudomonas phage SM1</name>
    <dbReference type="NCBI Taxonomy" id="1772332"/>
    <lineage>
        <taxon>Viruses</taxon>
        <taxon>Duplodnaviria</taxon>
        <taxon>Heunggongvirae</taxon>
        <taxon>Uroviricota</taxon>
        <taxon>Caudoviricetes</taxon>
        <taxon>Samunavirus</taxon>
        <taxon>Samunavirus SM1</taxon>
    </lineage>
</organism>
<name>A0A0U3C8U5_9CAUD</name>
<dbReference type="Proteomes" id="UP000224832">
    <property type="component" value="Segment"/>
</dbReference>
<reference evidence="1 2" key="1">
    <citation type="submission" date="2015-12" db="EMBL/GenBank/DDBJ databases">
        <title>In silico genomic study of Pseudomonas phage SM1.</title>
        <authorList>
            <person name="Zawawi N.A.M."/>
            <person name="Mat-Arip Y."/>
            <person name="Wan-Jauhari W.K."/>
            <person name="Fauzi A.A."/>
            <person name="Yee F.J."/>
        </authorList>
    </citation>
    <scope>NUCLEOTIDE SEQUENCE [LARGE SCALE GENOMIC DNA]</scope>
</reference>
<evidence type="ECO:0000313" key="1">
    <source>
        <dbReference type="EMBL" id="ALT58114.1"/>
    </source>
</evidence>
<evidence type="ECO:0000313" key="2">
    <source>
        <dbReference type="Proteomes" id="UP000224832"/>
    </source>
</evidence>
<sequence length="230" mass="25313">MQEPVPGKEYVVVSSDLAIGADEMVLNIRGSASAILTIDELSSEFFDALFYDQTAHQERAQSTIRGSFINAALDRLRGKITFVESAVSTLEDAARAEGWRLGRDNKKSPGLVVIRAAANAFYEYIETLSREEPEIRYAAIHGQGAGRHVVFVALTPSAAMSYATSGLPNSHPIRQYMPLEATDTPEEERVALAVGSVVLAIRRRAYQPPSRAPTLRESLRGTRRFGFVRE</sequence>
<keyword evidence="2" id="KW-1185">Reference proteome</keyword>
<accession>A0A0U3C8U5</accession>
<gene>
    <name evidence="1" type="ORF">SM1_0122</name>
</gene>
<dbReference type="EMBL" id="KU245542">
    <property type="protein sequence ID" value="ALT58114.1"/>
    <property type="molecule type" value="Genomic_DNA"/>
</dbReference>